<dbReference type="AlphaFoldDB" id="A0A2S6N493"/>
<name>A0A2S6N493_RHOGL</name>
<sequence>MARPSSLVRPWDRRVGIPASGRAGDCVHPRYGGRITQRGRAVPLPRRHLDYPGYQAKILVVVRKRSKSAAATRRLCPRRPRAFAAWALLCRERQPMTGHPARPVAHTRTRAKSHLGAAGLNLLAAVSLAPAAAAAPSPDKVAAAQDATPPPASSGTPAQHGHGKASAFDPVAARIRYLHDRLRITPTQEPLWNKLAQVLRENAAAVAPLANERLHPTPDRTAVETLGLYQKLGEVQMAGLNKFVAAFQALYDVLSAHQKKIADVLFRTSPLSLVGSIPELPWQLYELPPASRDAYGAPLQEPGEVPYPVYDGGPLYPAYPYYPPYPAWIPGVPIGLGTPFFLLAPRLRHGRPWLRGYRPFRAGAPYAWTPGMRPFRTR</sequence>
<keyword evidence="3" id="KW-1185">Reference proteome</keyword>
<dbReference type="Proteomes" id="UP000239724">
    <property type="component" value="Unassembled WGS sequence"/>
</dbReference>
<protein>
    <submittedName>
        <fullName evidence="2">Uncharacterized protein</fullName>
    </submittedName>
</protein>
<organism evidence="2 3">
    <name type="scientific">Rhodopila globiformis</name>
    <name type="common">Rhodopseudomonas globiformis</name>
    <dbReference type="NCBI Taxonomy" id="1071"/>
    <lineage>
        <taxon>Bacteria</taxon>
        <taxon>Pseudomonadati</taxon>
        <taxon>Pseudomonadota</taxon>
        <taxon>Alphaproteobacteria</taxon>
        <taxon>Acetobacterales</taxon>
        <taxon>Acetobacteraceae</taxon>
        <taxon>Rhodopila</taxon>
    </lineage>
</organism>
<dbReference type="GO" id="GO:0042597">
    <property type="term" value="C:periplasmic space"/>
    <property type="evidence" value="ECO:0007669"/>
    <property type="project" value="InterPro"/>
</dbReference>
<reference evidence="2 3" key="1">
    <citation type="journal article" date="2018" name="Arch. Microbiol.">
        <title>New insights into the metabolic potential of the phototrophic purple bacterium Rhodopila globiformis DSM 161(T) from its draft genome sequence and evidence for a vanadium-dependent nitrogenase.</title>
        <authorList>
            <person name="Imhoff J.F."/>
            <person name="Rahn T."/>
            <person name="Kunzel S."/>
            <person name="Neulinger S.C."/>
        </authorList>
    </citation>
    <scope>NUCLEOTIDE SEQUENCE [LARGE SCALE GENOMIC DNA]</scope>
    <source>
        <strain evidence="2 3">DSM 161</strain>
    </source>
</reference>
<dbReference type="EMBL" id="NHRY01000227">
    <property type="protein sequence ID" value="PPQ29422.1"/>
    <property type="molecule type" value="Genomic_DNA"/>
</dbReference>
<gene>
    <name evidence="2" type="ORF">CCS01_21635</name>
</gene>
<evidence type="ECO:0000313" key="3">
    <source>
        <dbReference type="Proteomes" id="UP000239724"/>
    </source>
</evidence>
<evidence type="ECO:0000256" key="1">
    <source>
        <dbReference type="SAM" id="MobiDB-lite"/>
    </source>
</evidence>
<dbReference type="InterPro" id="IPR012899">
    <property type="entry name" value="LTXXQ"/>
</dbReference>
<dbReference type="Pfam" id="PF07813">
    <property type="entry name" value="LTXXQ"/>
    <property type="match status" value="1"/>
</dbReference>
<evidence type="ECO:0000313" key="2">
    <source>
        <dbReference type="EMBL" id="PPQ29422.1"/>
    </source>
</evidence>
<accession>A0A2S6N493</accession>
<feature type="region of interest" description="Disordered" evidence="1">
    <location>
        <begin position="139"/>
        <end position="166"/>
    </location>
</feature>
<proteinExistence type="predicted"/>
<comment type="caution">
    <text evidence="2">The sequence shown here is derived from an EMBL/GenBank/DDBJ whole genome shotgun (WGS) entry which is preliminary data.</text>
</comment>